<dbReference type="Proteomes" id="UP000008641">
    <property type="component" value="Chromosome"/>
</dbReference>
<evidence type="ECO:0000256" key="8">
    <source>
        <dbReference type="PROSITE-ProRule" id="PRU01360"/>
    </source>
</evidence>
<dbReference type="KEGG" id="wvi:Weevi_1951"/>
<reference evidence="14" key="2">
    <citation type="journal article" date="2011" name="Stand. Genomic Sci.">
        <title>Complete genome sequence of Weeksella virosa type strain (9751T).</title>
        <authorList>
            <person name="Lang E."/>
            <person name="Teshima H."/>
            <person name="Lucas S."/>
            <person name="Lapidus A."/>
            <person name="Hammon N."/>
            <person name="Deshpande S."/>
            <person name="Nolan M."/>
            <person name="Cheng J."/>
            <person name="Pitluck S."/>
            <person name="Liolios K."/>
            <person name="Pagani I."/>
            <person name="Mikhailova N."/>
            <person name="Ivanova N."/>
            <person name="Mavromatis K."/>
            <person name="Pati A."/>
            <person name="Tapia R."/>
            <person name="Han C."/>
            <person name="Goodwin L."/>
            <person name="Chen A."/>
            <person name="Palaniappan K."/>
            <person name="Land M."/>
            <person name="Hauser L."/>
            <person name="Chang Y."/>
            <person name="Jeffries C."/>
            <person name="Brambilla E."/>
            <person name="Kopitz M."/>
            <person name="Rohde M."/>
            <person name="Goker M."/>
            <person name="Tindall B."/>
            <person name="Detter J."/>
            <person name="Woyke T."/>
            <person name="Bristow J."/>
            <person name="Eisen J."/>
            <person name="Markowitz V."/>
            <person name="Hugenholtz P."/>
            <person name="Klenk H."/>
            <person name="Kyrpides N."/>
        </authorList>
    </citation>
    <scope>NUCLEOTIDE SEQUENCE [LARGE SCALE GENOMIC DNA]</scope>
    <source>
        <strain evidence="14">ATCC 43766 / DSM 16922 / JCM 21250 / NBRC 16016 / NCTC 11634 / CL345/78</strain>
    </source>
</reference>
<keyword evidence="14" id="KW-1185">Reference proteome</keyword>
<keyword evidence="2 8" id="KW-0813">Transport</keyword>
<evidence type="ECO:0000256" key="2">
    <source>
        <dbReference type="ARBA" id="ARBA00022448"/>
    </source>
</evidence>
<evidence type="ECO:0000256" key="10">
    <source>
        <dbReference type="SAM" id="SignalP"/>
    </source>
</evidence>
<accession>F0P1B8</accession>
<dbReference type="STRING" id="865938.Weevi_1951"/>
<evidence type="ECO:0000256" key="6">
    <source>
        <dbReference type="ARBA" id="ARBA00023136"/>
    </source>
</evidence>
<comment type="subcellular location">
    <subcellularLocation>
        <location evidence="1 8">Cell outer membrane</location>
        <topology evidence="1 8">Multi-pass membrane protein</topology>
    </subcellularLocation>
</comment>
<dbReference type="eggNOG" id="COG4771">
    <property type="taxonomic scope" value="Bacteria"/>
</dbReference>
<feature type="chain" id="PRO_5003253701" evidence="10">
    <location>
        <begin position="23"/>
        <end position="1025"/>
    </location>
</feature>
<evidence type="ECO:0000256" key="3">
    <source>
        <dbReference type="ARBA" id="ARBA00022452"/>
    </source>
</evidence>
<protein>
    <submittedName>
        <fullName evidence="13">TonB-dependent receptor plug</fullName>
    </submittedName>
</protein>
<evidence type="ECO:0000256" key="5">
    <source>
        <dbReference type="ARBA" id="ARBA00023077"/>
    </source>
</evidence>
<proteinExistence type="inferred from homology"/>
<dbReference type="InterPro" id="IPR036942">
    <property type="entry name" value="Beta-barrel_TonB_sf"/>
</dbReference>
<dbReference type="Gene3D" id="2.40.170.20">
    <property type="entry name" value="TonB-dependent receptor, beta-barrel domain"/>
    <property type="match status" value="1"/>
</dbReference>
<feature type="domain" description="TonB-dependent receptor plug" evidence="12">
    <location>
        <begin position="125"/>
        <end position="246"/>
    </location>
</feature>
<keyword evidence="13" id="KW-0675">Receptor</keyword>
<dbReference type="HOGENOM" id="CLU_004317_0_2_10"/>
<evidence type="ECO:0000256" key="7">
    <source>
        <dbReference type="ARBA" id="ARBA00023237"/>
    </source>
</evidence>
<dbReference type="SUPFAM" id="SSF56935">
    <property type="entry name" value="Porins"/>
    <property type="match status" value="1"/>
</dbReference>
<name>F0P1B8_WEEVC</name>
<dbReference type="RefSeq" id="WP_013599021.1">
    <property type="nucleotide sequence ID" value="NC_015144.1"/>
</dbReference>
<keyword evidence="10" id="KW-0732">Signal</keyword>
<dbReference type="PROSITE" id="PS52016">
    <property type="entry name" value="TONB_DEPENDENT_REC_3"/>
    <property type="match status" value="1"/>
</dbReference>
<dbReference type="NCBIfam" id="TIGR04057">
    <property type="entry name" value="SusC_RagA_signa"/>
    <property type="match status" value="1"/>
</dbReference>
<keyword evidence="7 8" id="KW-0998">Cell outer membrane</keyword>
<dbReference type="FunFam" id="2.170.130.10:FF:000008">
    <property type="entry name" value="SusC/RagA family TonB-linked outer membrane protein"/>
    <property type="match status" value="1"/>
</dbReference>
<evidence type="ECO:0000256" key="4">
    <source>
        <dbReference type="ARBA" id="ARBA00022692"/>
    </source>
</evidence>
<dbReference type="InterPro" id="IPR023997">
    <property type="entry name" value="TonB-dep_OMP_SusC/RagA_CS"/>
</dbReference>
<dbReference type="Pfam" id="PF07715">
    <property type="entry name" value="Plug"/>
    <property type="match status" value="1"/>
</dbReference>
<dbReference type="Gene3D" id="2.170.130.10">
    <property type="entry name" value="TonB-dependent receptor, plug domain"/>
    <property type="match status" value="1"/>
</dbReference>
<dbReference type="InterPro" id="IPR037066">
    <property type="entry name" value="Plug_dom_sf"/>
</dbReference>
<evidence type="ECO:0000259" key="12">
    <source>
        <dbReference type="Pfam" id="PF07715"/>
    </source>
</evidence>
<dbReference type="InterPro" id="IPR039426">
    <property type="entry name" value="TonB-dep_rcpt-like"/>
</dbReference>
<sequence length="1025" mass="114741">MFKQTISLCLLFGLIQNLPAQNNPNGNFPSSQYQNEERIVIYDEYDAVVYDAKITIEGVDQVFYTNAEGFVNIPKQYIGKRFEINTKGYEIFEGILEEPFAYTIQMAEINQLDEIVVVGYGDSSQKKLTISISKVKSDDVSQRNITSANQMLQGQVAGVNLTVSNGTPGARSRVNIRGVSSINGDNEPLYVIDGVPISKSDASYNYSGEFVQDPLSLINPSDIESMDVLKDAAATAIYGSRAANGVIIINTKKGKTGKLRFSITNLTGVHTMPKRLVLLNSEQYIALQTEAVNNYNNDFGYTSTSPGYISIDKVLGNVPDPLKDIGWQDMIINNAAYSTQTDFSVSGGNEKVKSFNSLGYAYHEGLIKKSSLKRYTFRSNVEYKPNKKFDLGFNLSGSFTHSTSIPNGNQGTALFQRSLEQRPYDSPYLADGSYAVGGKDILRHNALIILDKDHTNDKNYQALMNIFGVYHFWKNFNFKSSYNAELRLGHGNRRQEIGHPYNGGLGWVNDMRNTRYSQTFDNVLSYSNRFNDFELTAMIGHSYFSDHYTYNSVTGREFPSNDFHHINAATIVTGSSSLSEYAIESYFGRLNLGFDNRYLLTATIRRDGSSKFSKAHRFDYFPSFSGAWIFSNEEFLRHVDFISFGKVRASWGKTGNQDGIGNYDYFALAQGGYNYDNTTGLSITAIGNPNLKWEINTQTNFGLDLSLFKNKLHFTYDYFIKTSNDLLYNVPVLHTSGFSSMTQNIGEIENRGHEFSLNSTNISNRDFSWNTNFNIAFIQNEVKSLLGEGVNTIGGWNAIIEGQPLGVFYGYKHEGIYQNESEIPASLYAQGVRPGDIRFADLDGNGQINSSDRTVIGDPYPDFFGGLTNTFKYKNVDLSIFATFSLGNDIVASWRTGLDHLGGTDYNNILESYEDRWTGPNTSNWTPRATKSSWNRKNSSYYIEDGSYLRIKNITLGYTLPSSFLKEARFDSVRIFGSINNLLTFTSYSGYDPEAVSGINATTFGIDNLVTPQPKSFLLGINLNF</sequence>
<dbReference type="OrthoDB" id="9768177at2"/>
<organism evidence="13 14">
    <name type="scientific">Weeksella virosa (strain ATCC 43766 / DSM 16922 / JCM 21250 / CCUG 30538 / CDC 9751 / IAM 14551 / NBRC 16016 / NCTC 11634 / CL345/78)</name>
    <dbReference type="NCBI Taxonomy" id="865938"/>
    <lineage>
        <taxon>Bacteria</taxon>
        <taxon>Pseudomonadati</taxon>
        <taxon>Bacteroidota</taxon>
        <taxon>Flavobacteriia</taxon>
        <taxon>Flavobacteriales</taxon>
        <taxon>Weeksellaceae</taxon>
        <taxon>Weeksella</taxon>
    </lineage>
</organism>
<dbReference type="InterPro" id="IPR000531">
    <property type="entry name" value="Beta-barrel_TonB"/>
</dbReference>
<dbReference type="InterPro" id="IPR023996">
    <property type="entry name" value="TonB-dep_OMP_SusC/RagA"/>
</dbReference>
<evidence type="ECO:0000259" key="11">
    <source>
        <dbReference type="Pfam" id="PF00593"/>
    </source>
</evidence>
<comment type="similarity">
    <text evidence="8 9">Belongs to the TonB-dependent receptor family.</text>
</comment>
<reference evidence="13 14" key="1">
    <citation type="journal article" date="2011" name="Stand. Genomic Sci.">
        <title>Complete genome sequence of Weeksella virosa type strain (9751).</title>
        <authorList>
            <person name="Lang E."/>
            <person name="Teshima H."/>
            <person name="Lucas S."/>
            <person name="Lapidus A."/>
            <person name="Hammon N."/>
            <person name="Deshpande S."/>
            <person name="Nolan M."/>
            <person name="Cheng J.F."/>
            <person name="Pitluck S."/>
            <person name="Liolios K."/>
            <person name="Pagani I."/>
            <person name="Mikhailova N."/>
            <person name="Ivanova N."/>
            <person name="Mavromatis K."/>
            <person name="Pati A."/>
            <person name="Tapia R."/>
            <person name="Han C."/>
            <person name="Goodwin L."/>
            <person name="Chen A."/>
            <person name="Palaniappan K."/>
            <person name="Land M."/>
            <person name="Hauser L."/>
            <person name="Chang Y.J."/>
            <person name="Jeffries C.D."/>
            <person name="Brambilla E.M."/>
            <person name="Kopitz M."/>
            <person name="Rohde M."/>
            <person name="Goker M."/>
            <person name="Tindall B.J."/>
            <person name="Detter J.C."/>
            <person name="Woyke T."/>
            <person name="Bristow J."/>
            <person name="Eisen J.A."/>
            <person name="Markowitz V."/>
            <person name="Hugenholtz P."/>
            <person name="Klenk H.P."/>
            <person name="Kyrpides N.C."/>
        </authorList>
    </citation>
    <scope>NUCLEOTIDE SEQUENCE [LARGE SCALE GENOMIC DNA]</scope>
    <source>
        <strain evidence="14">ATCC 43766 / DSM 16922 / JCM 21250 / NBRC 16016 / NCTC 11634 / CL345/78</strain>
    </source>
</reference>
<gene>
    <name evidence="13" type="ordered locus">Weevi_1951</name>
</gene>
<dbReference type="AlphaFoldDB" id="F0P1B8"/>
<dbReference type="Pfam" id="PF00593">
    <property type="entry name" value="TonB_dep_Rec_b-barrel"/>
    <property type="match status" value="1"/>
</dbReference>
<keyword evidence="5 9" id="KW-0798">TonB box</keyword>
<dbReference type="InterPro" id="IPR012910">
    <property type="entry name" value="Plug_dom"/>
</dbReference>
<keyword evidence="4 8" id="KW-0812">Transmembrane</keyword>
<dbReference type="EMBL" id="CP002455">
    <property type="protein sequence ID" value="ADX68632.1"/>
    <property type="molecule type" value="Genomic_DNA"/>
</dbReference>
<evidence type="ECO:0000313" key="13">
    <source>
        <dbReference type="EMBL" id="ADX68632.1"/>
    </source>
</evidence>
<evidence type="ECO:0000256" key="1">
    <source>
        <dbReference type="ARBA" id="ARBA00004571"/>
    </source>
</evidence>
<feature type="signal peptide" evidence="10">
    <location>
        <begin position="1"/>
        <end position="22"/>
    </location>
</feature>
<dbReference type="GO" id="GO:0009279">
    <property type="term" value="C:cell outer membrane"/>
    <property type="evidence" value="ECO:0007669"/>
    <property type="project" value="UniProtKB-SubCell"/>
</dbReference>
<dbReference type="NCBIfam" id="TIGR04056">
    <property type="entry name" value="OMP_RagA_SusC"/>
    <property type="match status" value="1"/>
</dbReference>
<evidence type="ECO:0000313" key="14">
    <source>
        <dbReference type="Proteomes" id="UP000008641"/>
    </source>
</evidence>
<feature type="domain" description="TonB-dependent receptor-like beta-barrel" evidence="11">
    <location>
        <begin position="475"/>
        <end position="982"/>
    </location>
</feature>
<keyword evidence="3 8" id="KW-1134">Transmembrane beta strand</keyword>
<evidence type="ECO:0000256" key="9">
    <source>
        <dbReference type="RuleBase" id="RU003357"/>
    </source>
</evidence>
<keyword evidence="6 8" id="KW-0472">Membrane</keyword>